<dbReference type="Pfam" id="PF01425">
    <property type="entry name" value="Amidase"/>
    <property type="match status" value="1"/>
</dbReference>
<evidence type="ECO:0000313" key="7">
    <source>
        <dbReference type="EnsemblMetazoa" id="CapteP114717"/>
    </source>
</evidence>
<protein>
    <recommendedName>
        <fullName evidence="5">Amidase domain-containing protein</fullName>
    </recommendedName>
</protein>
<evidence type="ECO:0000256" key="3">
    <source>
        <dbReference type="ARBA" id="ARBA00022840"/>
    </source>
</evidence>
<dbReference type="HAMAP" id="MF_00120">
    <property type="entry name" value="GatA"/>
    <property type="match status" value="1"/>
</dbReference>
<evidence type="ECO:0000256" key="2">
    <source>
        <dbReference type="ARBA" id="ARBA00022741"/>
    </source>
</evidence>
<dbReference type="GO" id="GO:0070681">
    <property type="term" value="P:glutaminyl-tRNAGln biosynthesis via transamidation"/>
    <property type="evidence" value="ECO:0007669"/>
    <property type="project" value="TreeGrafter"/>
</dbReference>
<evidence type="ECO:0000256" key="4">
    <source>
        <dbReference type="ARBA" id="ARBA00022917"/>
    </source>
</evidence>
<dbReference type="PANTHER" id="PTHR11895:SF7">
    <property type="entry name" value="GLUTAMYL-TRNA(GLN) AMIDOTRANSFERASE SUBUNIT A, MITOCHONDRIAL"/>
    <property type="match status" value="1"/>
</dbReference>
<dbReference type="InterPro" id="IPR004412">
    <property type="entry name" value="GatA"/>
</dbReference>
<reference evidence="6 8" key="2">
    <citation type="journal article" date="2013" name="Nature">
        <title>Insights into bilaterian evolution from three spiralian genomes.</title>
        <authorList>
            <person name="Simakov O."/>
            <person name="Marletaz F."/>
            <person name="Cho S.J."/>
            <person name="Edsinger-Gonzales E."/>
            <person name="Havlak P."/>
            <person name="Hellsten U."/>
            <person name="Kuo D.H."/>
            <person name="Larsson T."/>
            <person name="Lv J."/>
            <person name="Arendt D."/>
            <person name="Savage R."/>
            <person name="Osoegawa K."/>
            <person name="de Jong P."/>
            <person name="Grimwood J."/>
            <person name="Chapman J.A."/>
            <person name="Shapiro H."/>
            <person name="Aerts A."/>
            <person name="Otillar R.P."/>
            <person name="Terry A.Y."/>
            <person name="Boore J.L."/>
            <person name="Grigoriev I.V."/>
            <person name="Lindberg D.R."/>
            <person name="Seaver E.C."/>
            <person name="Weisblat D.A."/>
            <person name="Putnam N.H."/>
            <person name="Rokhsar D.S."/>
        </authorList>
    </citation>
    <scope>NUCLEOTIDE SEQUENCE</scope>
    <source>
        <strain evidence="6 8">I ESC-2004</strain>
    </source>
</reference>
<dbReference type="OMA" id="QPASYCG"/>
<dbReference type="STRING" id="283909.R7V1A6"/>
<dbReference type="OrthoDB" id="421993at2759"/>
<dbReference type="PANTHER" id="PTHR11895">
    <property type="entry name" value="TRANSAMIDASE"/>
    <property type="match status" value="1"/>
</dbReference>
<name>R7V1A6_CAPTE</name>
<proteinExistence type="inferred from homology"/>
<keyword evidence="4" id="KW-0648">Protein biosynthesis</keyword>
<dbReference type="InterPro" id="IPR023631">
    <property type="entry name" value="Amidase_dom"/>
</dbReference>
<dbReference type="InterPro" id="IPR036928">
    <property type="entry name" value="AS_sf"/>
</dbReference>
<evidence type="ECO:0000259" key="5">
    <source>
        <dbReference type="Pfam" id="PF01425"/>
    </source>
</evidence>
<dbReference type="GO" id="GO:0030956">
    <property type="term" value="C:glutamyl-tRNA(Gln) amidotransferase complex"/>
    <property type="evidence" value="ECO:0007669"/>
    <property type="project" value="InterPro"/>
</dbReference>
<evidence type="ECO:0000313" key="8">
    <source>
        <dbReference type="Proteomes" id="UP000014760"/>
    </source>
</evidence>
<feature type="non-terminal residue" evidence="6">
    <location>
        <position position="1"/>
    </location>
</feature>
<reference evidence="7" key="3">
    <citation type="submission" date="2015-06" db="UniProtKB">
        <authorList>
            <consortium name="EnsemblMetazoa"/>
        </authorList>
    </citation>
    <scope>IDENTIFICATION</scope>
</reference>
<dbReference type="EnsemblMetazoa" id="CapteT114717">
    <property type="protein sequence ID" value="CapteP114717"/>
    <property type="gene ID" value="CapteG114717"/>
</dbReference>
<sequence length="495" mass="53925">SIEKAITLLESDQLTVEELHESCARRLDATKILNAFVSRTSDISSRQAKASQKRLSYAKKRLSALDGIPVAVKDNFCMDGVHTTCASRMLLPYVPPYDATMVAKLKSHGAVIMGKTNMDEFAMGCGSVDSVHGPVRNPWGYDFAAEDNDLWHIAGGSSGGSAVAVASGAALAALGSDTGGSTRNPASYTGIVGLKPTYGLLSRHGLVPLVNSMDVPGIMTRCVRDAVLMMNALAGHDVSDSTTVPRLYEPFEIPTDVESVRDLHVGIPKEYHAPGTSADVLAAWRKIADAFEKAGAKVSQVSMPHTSLSIVCYHVLSTCEIASNMARYDGIQYGHRSSDESSTEQLYAATRHEGFNDVVRGRILAGNYFLLKENYDTYFTQAQKIRRLISGDFWHVFESGVDLLLTPTVLSDAPDYTFFSKADNRTRTQEQDVFTQPVNMAGVPAVTLPCGLSERQLPIGLQLIGQPFKEKTMLTAAKWVEQQCEFPQLQLDFLD</sequence>
<dbReference type="GO" id="GO:0005739">
    <property type="term" value="C:mitochondrion"/>
    <property type="evidence" value="ECO:0007669"/>
    <property type="project" value="TreeGrafter"/>
</dbReference>
<dbReference type="AlphaFoldDB" id="R7V1A6"/>
<evidence type="ECO:0000313" key="6">
    <source>
        <dbReference type="EMBL" id="ELU12262.1"/>
    </source>
</evidence>
<reference evidence="8" key="1">
    <citation type="submission" date="2012-12" db="EMBL/GenBank/DDBJ databases">
        <authorList>
            <person name="Hellsten U."/>
            <person name="Grimwood J."/>
            <person name="Chapman J.A."/>
            <person name="Shapiro H."/>
            <person name="Aerts A."/>
            <person name="Otillar R.P."/>
            <person name="Terry A.Y."/>
            <person name="Boore J.L."/>
            <person name="Simakov O."/>
            <person name="Marletaz F."/>
            <person name="Cho S.-J."/>
            <person name="Edsinger-Gonzales E."/>
            <person name="Havlak P."/>
            <person name="Kuo D.-H."/>
            <person name="Larsson T."/>
            <person name="Lv J."/>
            <person name="Arendt D."/>
            <person name="Savage R."/>
            <person name="Osoegawa K."/>
            <person name="de Jong P."/>
            <person name="Lindberg D.R."/>
            <person name="Seaver E.C."/>
            <person name="Weisblat D.A."/>
            <person name="Putnam N.H."/>
            <person name="Grigoriev I.V."/>
            <person name="Rokhsar D.S."/>
        </authorList>
    </citation>
    <scope>NUCLEOTIDE SEQUENCE</scope>
    <source>
        <strain evidence="8">I ESC-2004</strain>
    </source>
</reference>
<dbReference type="EMBL" id="AMQN01005475">
    <property type="status" value="NOT_ANNOTATED_CDS"/>
    <property type="molecule type" value="Genomic_DNA"/>
</dbReference>
<gene>
    <name evidence="6" type="ORF">CAPTEDRAFT_114717</name>
</gene>
<dbReference type="InterPro" id="IPR000120">
    <property type="entry name" value="Amidase"/>
</dbReference>
<keyword evidence="1" id="KW-0436">Ligase</keyword>
<dbReference type="FunCoup" id="R7V1A6">
    <property type="interactions" value="746"/>
</dbReference>
<organism evidence="6">
    <name type="scientific">Capitella teleta</name>
    <name type="common">Polychaete worm</name>
    <dbReference type="NCBI Taxonomy" id="283909"/>
    <lineage>
        <taxon>Eukaryota</taxon>
        <taxon>Metazoa</taxon>
        <taxon>Spiralia</taxon>
        <taxon>Lophotrochozoa</taxon>
        <taxon>Annelida</taxon>
        <taxon>Polychaeta</taxon>
        <taxon>Sedentaria</taxon>
        <taxon>Scolecida</taxon>
        <taxon>Capitellidae</taxon>
        <taxon>Capitella</taxon>
    </lineage>
</organism>
<dbReference type="Gene3D" id="3.90.1300.10">
    <property type="entry name" value="Amidase signature (AS) domain"/>
    <property type="match status" value="1"/>
</dbReference>
<dbReference type="HOGENOM" id="CLU_009600_7_6_1"/>
<dbReference type="GO" id="GO:0050567">
    <property type="term" value="F:glutaminyl-tRNA synthase (glutamine-hydrolyzing) activity"/>
    <property type="evidence" value="ECO:0007669"/>
    <property type="project" value="InterPro"/>
</dbReference>
<evidence type="ECO:0000256" key="1">
    <source>
        <dbReference type="ARBA" id="ARBA00022598"/>
    </source>
</evidence>
<dbReference type="GO" id="GO:0005524">
    <property type="term" value="F:ATP binding"/>
    <property type="evidence" value="ECO:0007669"/>
    <property type="project" value="UniProtKB-KW"/>
</dbReference>
<dbReference type="SUPFAM" id="SSF75304">
    <property type="entry name" value="Amidase signature (AS) enzymes"/>
    <property type="match status" value="1"/>
</dbReference>
<dbReference type="EMBL" id="KB296106">
    <property type="protein sequence ID" value="ELU12262.1"/>
    <property type="molecule type" value="Genomic_DNA"/>
</dbReference>
<dbReference type="GO" id="GO:0032543">
    <property type="term" value="P:mitochondrial translation"/>
    <property type="evidence" value="ECO:0007669"/>
    <property type="project" value="TreeGrafter"/>
</dbReference>
<keyword evidence="2" id="KW-0547">Nucleotide-binding</keyword>
<keyword evidence="8" id="KW-1185">Reference proteome</keyword>
<accession>R7V1A6</accession>
<feature type="domain" description="Amidase" evidence="5">
    <location>
        <begin position="21"/>
        <end position="474"/>
    </location>
</feature>
<keyword evidence="3" id="KW-0067">ATP-binding</keyword>
<dbReference type="Proteomes" id="UP000014760">
    <property type="component" value="Unassembled WGS sequence"/>
</dbReference>